<keyword evidence="2" id="KW-0479">Metal-binding</keyword>
<gene>
    <name evidence="6" type="ORF">RF007C_13335</name>
</gene>
<evidence type="ECO:0000259" key="5">
    <source>
        <dbReference type="Pfam" id="PF24827"/>
    </source>
</evidence>
<comment type="cofactor">
    <cofactor evidence="1">
        <name>Zn(2+)</name>
        <dbReference type="ChEBI" id="CHEBI:29105"/>
    </cofactor>
</comment>
<proteinExistence type="predicted"/>
<keyword evidence="3" id="KW-0378">Hydrolase</keyword>
<accession>W7UEH4</accession>
<evidence type="ECO:0000256" key="2">
    <source>
        <dbReference type="ARBA" id="ARBA00022723"/>
    </source>
</evidence>
<evidence type="ECO:0000313" key="6">
    <source>
        <dbReference type="EMBL" id="EWM52328.1"/>
    </source>
</evidence>
<dbReference type="CDD" id="cd06253">
    <property type="entry name" value="M14_ASTE_ASPA-like"/>
    <property type="match status" value="1"/>
</dbReference>
<name>W7UEH4_RUMFL</name>
<dbReference type="SUPFAM" id="SSF53187">
    <property type="entry name" value="Zn-dependent exopeptidases"/>
    <property type="match status" value="1"/>
</dbReference>
<dbReference type="EMBL" id="ATAX01000036">
    <property type="protein sequence ID" value="EWM52328.1"/>
    <property type="molecule type" value="Genomic_DNA"/>
</dbReference>
<keyword evidence="7" id="KW-1185">Reference proteome</keyword>
<dbReference type="Proteomes" id="UP000019365">
    <property type="component" value="Unassembled WGS sequence"/>
</dbReference>
<dbReference type="PANTHER" id="PTHR37326">
    <property type="entry name" value="BLL3975 PROTEIN"/>
    <property type="match status" value="1"/>
</dbReference>
<dbReference type="Gene3D" id="3.40.630.10">
    <property type="entry name" value="Zn peptidases"/>
    <property type="match status" value="1"/>
</dbReference>
<organism evidence="6 7">
    <name type="scientific">Ruminococcus flavefaciens 007c</name>
    <dbReference type="NCBI Taxonomy" id="1341157"/>
    <lineage>
        <taxon>Bacteria</taxon>
        <taxon>Bacillati</taxon>
        <taxon>Bacillota</taxon>
        <taxon>Clostridia</taxon>
        <taxon>Eubacteriales</taxon>
        <taxon>Oscillospiraceae</taxon>
        <taxon>Ruminococcus</taxon>
    </lineage>
</organism>
<dbReference type="GO" id="GO:0046872">
    <property type="term" value="F:metal ion binding"/>
    <property type="evidence" value="ECO:0007669"/>
    <property type="project" value="UniProtKB-KW"/>
</dbReference>
<protein>
    <submittedName>
        <fullName evidence="6">Succinylglutamate desuccinylase</fullName>
    </submittedName>
</protein>
<evidence type="ECO:0000313" key="7">
    <source>
        <dbReference type="Proteomes" id="UP000019365"/>
    </source>
</evidence>
<dbReference type="AlphaFoldDB" id="W7UEH4"/>
<sequence length="316" mass="34410">MITMIETIATASLAVNENLNIQKRRIANGKSRKRLSLVTGTHGDELEGQYLAYMIGSYLNENIGHLDGIVDIYPALNPMGIDSITRGVPMFDLDMNRVFPGSKDGTMIEMICASIVDDIAGSDVCVDIHSSNIFLKEIPQIRMSVPTAPALLPYAKMMNVDFVWIHESATVLESTLAHTLNTRGTKTLVVEMGVGMRITKEYCRQLFDGILNLMKELGMWSGETATVREPIVSEGREVGFVNSDAAGIFVPCADFGDTVNEGDHIGDVVDPLTSNVVEKVEAVCSGMIFTLREYPVVYGGSLLARILQPSEGGAEE</sequence>
<dbReference type="PANTHER" id="PTHR37326:SF1">
    <property type="entry name" value="BLL3975 PROTEIN"/>
    <property type="match status" value="1"/>
</dbReference>
<evidence type="ECO:0000256" key="1">
    <source>
        <dbReference type="ARBA" id="ARBA00001947"/>
    </source>
</evidence>
<evidence type="ECO:0000256" key="3">
    <source>
        <dbReference type="ARBA" id="ARBA00022801"/>
    </source>
</evidence>
<dbReference type="PATRIC" id="fig|1341157.4.peg.3104"/>
<dbReference type="eggNOG" id="COG3608">
    <property type="taxonomic scope" value="Bacteria"/>
</dbReference>
<dbReference type="InterPro" id="IPR055438">
    <property type="entry name" value="AstE_AspA_cat"/>
</dbReference>
<keyword evidence="4" id="KW-0862">Zinc</keyword>
<dbReference type="Pfam" id="PF24827">
    <property type="entry name" value="AstE_AspA_cat"/>
    <property type="match status" value="1"/>
</dbReference>
<dbReference type="GO" id="GO:0016788">
    <property type="term" value="F:hydrolase activity, acting on ester bonds"/>
    <property type="evidence" value="ECO:0007669"/>
    <property type="project" value="InterPro"/>
</dbReference>
<reference evidence="6 7" key="1">
    <citation type="journal article" date="2014" name="PLoS ONE">
        <title>Rumen cellulosomics: divergent fiber-degrading strategies revealed by comparative genome-wide analysis of six ruminococcal strains.</title>
        <authorList>
            <person name="Dassa B."/>
            <person name="Borovok I."/>
            <person name="Ruimy-Israeli V."/>
            <person name="Lamed R."/>
            <person name="Flint H.J."/>
            <person name="Duncan S.H."/>
            <person name="Henrissat B."/>
            <person name="Coutinho P."/>
            <person name="Morrison M."/>
            <person name="Mosoni P."/>
            <person name="Yeoman C.J."/>
            <person name="White B.A."/>
            <person name="Bayer E.A."/>
        </authorList>
    </citation>
    <scope>NUCLEOTIDE SEQUENCE [LARGE SCALE GENOMIC DNA]</scope>
    <source>
        <strain evidence="6 7">007c</strain>
    </source>
</reference>
<dbReference type="InterPro" id="IPR053138">
    <property type="entry name" value="N-alpha-Ac-DABA_deacetylase"/>
</dbReference>
<evidence type="ECO:0000256" key="4">
    <source>
        <dbReference type="ARBA" id="ARBA00022833"/>
    </source>
</evidence>
<feature type="domain" description="Succinylglutamate desuccinylase/Aspartoacylase catalytic" evidence="5">
    <location>
        <begin position="33"/>
        <end position="216"/>
    </location>
</feature>
<comment type="caution">
    <text evidence="6">The sequence shown here is derived from an EMBL/GenBank/DDBJ whole genome shotgun (WGS) entry which is preliminary data.</text>
</comment>